<reference evidence="2" key="1">
    <citation type="submission" date="2019-08" db="EMBL/GenBank/DDBJ databases">
        <authorList>
            <person name="Kucharzyk K."/>
            <person name="Murdoch R.W."/>
            <person name="Higgins S."/>
            <person name="Loffler F."/>
        </authorList>
    </citation>
    <scope>NUCLEOTIDE SEQUENCE</scope>
</reference>
<accession>A0A645BDU0</accession>
<dbReference type="AlphaFoldDB" id="A0A645BDU0"/>
<dbReference type="EMBL" id="VSSQ01019283">
    <property type="protein sequence ID" value="MPM63218.1"/>
    <property type="molecule type" value="Genomic_DNA"/>
</dbReference>
<organism evidence="2">
    <name type="scientific">bioreactor metagenome</name>
    <dbReference type="NCBI Taxonomy" id="1076179"/>
    <lineage>
        <taxon>unclassified sequences</taxon>
        <taxon>metagenomes</taxon>
        <taxon>ecological metagenomes</taxon>
    </lineage>
</organism>
<proteinExistence type="predicted"/>
<comment type="caution">
    <text evidence="2">The sequence shown here is derived from an EMBL/GenBank/DDBJ whole genome shotgun (WGS) entry which is preliminary data.</text>
</comment>
<feature type="region of interest" description="Disordered" evidence="1">
    <location>
        <begin position="441"/>
        <end position="465"/>
    </location>
</feature>
<protein>
    <submittedName>
        <fullName evidence="2">Uncharacterized protein</fullName>
    </submittedName>
</protein>
<gene>
    <name evidence="2" type="ORF">SDC9_110098</name>
</gene>
<sequence>MDTTVDHVAVGLVIDDVIAGSGHIGGVDHEAVSIEVQSALHGGTDARSTQIALAILNGPVLGQLIIGAGHGDAVDSRTVQADLGDVAGDGGGDKHAVHIIGGTVPQGSDDHEIVGLQTLQGGVSGIVVIHGVDRGGQAAGLNSLQGDVVAVDLLDLHDLGLDHNDVGDLVGNGGAGVQLHQSALAQQAGNLGQSGNNRAVLTVEHGSNRTASQSVVLDTHALHLVGGSVAGRGGGIGEISSLSILADLNTLVGPLVGGAAKAIGNSSRGQLQIREVLLSKLHQLILGSAVSRDVAVSAAQVVNRSALVVANGDTDVFAGNADSVSNILNLGSLQGVQSQQAGSLTGHASVAGERGGEVVEQAGLVAQLGHVHGPAGTCEALDVSLVAQSAQQHLAESVAGQSAGGTEGAVGVAADVTSSLAIADDSSKGVGGRDVLVRSGGDRQVGSGLGADHQGNDDLGGGATGQSPGGLKGTVLIAGDNAQLIEDRDCFLVLNLRLVAEILVLGGTGTDGDQRHGHNQSQNQRKELFHGFASFKIWGKT</sequence>
<evidence type="ECO:0000313" key="2">
    <source>
        <dbReference type="EMBL" id="MPM63218.1"/>
    </source>
</evidence>
<evidence type="ECO:0000256" key="1">
    <source>
        <dbReference type="SAM" id="MobiDB-lite"/>
    </source>
</evidence>
<name>A0A645BDU0_9ZZZZ</name>